<dbReference type="SUPFAM" id="SSF46955">
    <property type="entry name" value="Putative DNA-binding domain"/>
    <property type="match status" value="1"/>
</dbReference>
<evidence type="ECO:0000256" key="1">
    <source>
        <dbReference type="ARBA" id="ARBA00022491"/>
    </source>
</evidence>
<reference evidence="7 8" key="1">
    <citation type="submission" date="2015-11" db="EMBL/GenBank/DDBJ databases">
        <title>Butyribacter intestini gen. nov., sp. nov., a butyric acid-producing bacterium of the family Lachnospiraceae isolated from the human faeces.</title>
        <authorList>
            <person name="Zou Y."/>
            <person name="Xue W."/>
            <person name="Luo G."/>
            <person name="Lv M."/>
        </authorList>
    </citation>
    <scope>NUCLEOTIDE SEQUENCE [LARGE SCALE GENOMIC DNA]</scope>
    <source>
        <strain evidence="7 8">ACET-33324</strain>
    </source>
</reference>
<organism evidence="7 8">
    <name type="scientific">Acetivibrio ethanolgignens</name>
    <dbReference type="NCBI Taxonomy" id="290052"/>
    <lineage>
        <taxon>Bacteria</taxon>
        <taxon>Bacillati</taxon>
        <taxon>Bacillota</taxon>
        <taxon>Clostridia</taxon>
        <taxon>Eubacteriales</taxon>
        <taxon>Oscillospiraceae</taxon>
        <taxon>Acetivibrio</taxon>
    </lineage>
</organism>
<dbReference type="GO" id="GO:0003677">
    <property type="term" value="F:DNA binding"/>
    <property type="evidence" value="ECO:0007669"/>
    <property type="project" value="UniProtKB-KW"/>
</dbReference>
<dbReference type="STRING" id="290052.ASU35_08055"/>
<keyword evidence="5" id="KW-0175">Coiled coil</keyword>
<evidence type="ECO:0000256" key="3">
    <source>
        <dbReference type="ARBA" id="ARBA00023125"/>
    </source>
</evidence>
<dbReference type="EMBL" id="LNAM01000090">
    <property type="protein sequence ID" value="KSV59819.1"/>
    <property type="molecule type" value="Genomic_DNA"/>
</dbReference>
<dbReference type="InterPro" id="IPR000551">
    <property type="entry name" value="MerR-type_HTH_dom"/>
</dbReference>
<dbReference type="CDD" id="cd00592">
    <property type="entry name" value="HTH_MerR-like"/>
    <property type="match status" value="1"/>
</dbReference>
<keyword evidence="3" id="KW-0238">DNA-binding</keyword>
<dbReference type="PROSITE" id="PS50937">
    <property type="entry name" value="HTH_MERR_2"/>
    <property type="match status" value="1"/>
</dbReference>
<dbReference type="GO" id="GO:0003700">
    <property type="term" value="F:DNA-binding transcription factor activity"/>
    <property type="evidence" value="ECO:0007669"/>
    <property type="project" value="InterPro"/>
</dbReference>
<proteinExistence type="predicted"/>
<dbReference type="Proteomes" id="UP000054874">
    <property type="component" value="Unassembled WGS sequence"/>
</dbReference>
<evidence type="ECO:0000256" key="4">
    <source>
        <dbReference type="ARBA" id="ARBA00023163"/>
    </source>
</evidence>
<keyword evidence="1" id="KW-0678">Repressor</keyword>
<dbReference type="InterPro" id="IPR047057">
    <property type="entry name" value="MerR_fam"/>
</dbReference>
<dbReference type="PANTHER" id="PTHR30204:SF69">
    <property type="entry name" value="MERR-FAMILY TRANSCRIPTIONAL REGULATOR"/>
    <property type="match status" value="1"/>
</dbReference>
<feature type="domain" description="HTH merR-type" evidence="6">
    <location>
        <begin position="1"/>
        <end position="68"/>
    </location>
</feature>
<keyword evidence="2" id="KW-0805">Transcription regulation</keyword>
<evidence type="ECO:0000259" key="6">
    <source>
        <dbReference type="PROSITE" id="PS50937"/>
    </source>
</evidence>
<evidence type="ECO:0000256" key="2">
    <source>
        <dbReference type="ARBA" id="ARBA00023015"/>
    </source>
</evidence>
<dbReference type="RefSeq" id="WP_058352007.1">
    <property type="nucleotide sequence ID" value="NZ_CABMMD010000090.1"/>
</dbReference>
<comment type="caution">
    <text evidence="7">The sequence shown here is derived from an EMBL/GenBank/DDBJ whole genome shotgun (WGS) entry which is preliminary data.</text>
</comment>
<keyword evidence="4" id="KW-0804">Transcription</keyword>
<feature type="coiled-coil region" evidence="5">
    <location>
        <begin position="73"/>
        <end position="124"/>
    </location>
</feature>
<name>A0A0V8QGS9_9FIRM</name>
<dbReference type="Pfam" id="PF13411">
    <property type="entry name" value="MerR_1"/>
    <property type="match status" value="1"/>
</dbReference>
<dbReference type="PANTHER" id="PTHR30204">
    <property type="entry name" value="REDOX-CYCLING DRUG-SENSING TRANSCRIPTIONAL ACTIVATOR SOXR"/>
    <property type="match status" value="1"/>
</dbReference>
<gene>
    <name evidence="7" type="ORF">ASU35_08055</name>
</gene>
<evidence type="ECO:0000313" key="7">
    <source>
        <dbReference type="EMBL" id="KSV59819.1"/>
    </source>
</evidence>
<dbReference type="InterPro" id="IPR009061">
    <property type="entry name" value="DNA-bd_dom_put_sf"/>
</dbReference>
<sequence>MLMNEIKEKTGLTKKAIEYYTEKGLVVPEILENGYRNYSREDAEILKKTAVLRKLDLGVEEIRRILSGSSDAALQAAEVKKELTIQREQIKREILNELGKGKSYEEIRQKLSVLEQSKTIAERLLEAFPGYYGRYICLHFANFLNEPIETESQQNAYERILAFLDNAPMPELPEDLKEYVAESTKNIGVEQINGIIANNRKAVENPDAFLAENKEFLGWYLEYKQSEEYKNSPAYRLTELMKEWNQESGYYDIFIPALKELSSSYAEYCRKLENANEAFSEKYPEI</sequence>
<keyword evidence="8" id="KW-1185">Reference proteome</keyword>
<protein>
    <submittedName>
        <fullName evidence="7">MerR family transcriptional regulator</fullName>
    </submittedName>
</protein>
<accession>A0A0V8QGS9</accession>
<evidence type="ECO:0000256" key="5">
    <source>
        <dbReference type="SAM" id="Coils"/>
    </source>
</evidence>
<evidence type="ECO:0000313" key="8">
    <source>
        <dbReference type="Proteomes" id="UP000054874"/>
    </source>
</evidence>
<dbReference type="OrthoDB" id="9791488at2"/>
<dbReference type="AlphaFoldDB" id="A0A0V8QGS9"/>
<dbReference type="Gene3D" id="1.10.1660.10">
    <property type="match status" value="1"/>
</dbReference>
<dbReference type="SMART" id="SM00422">
    <property type="entry name" value="HTH_MERR"/>
    <property type="match status" value="1"/>
</dbReference>